<dbReference type="CDD" id="cd01650">
    <property type="entry name" value="RT_nLTR_like"/>
    <property type="match status" value="1"/>
</dbReference>
<dbReference type="GO" id="GO:0071897">
    <property type="term" value="P:DNA biosynthetic process"/>
    <property type="evidence" value="ECO:0007669"/>
    <property type="project" value="UniProtKB-ARBA"/>
</dbReference>
<evidence type="ECO:0000256" key="1">
    <source>
        <dbReference type="SAM" id="Phobius"/>
    </source>
</evidence>
<dbReference type="InterPro" id="IPR000477">
    <property type="entry name" value="RT_dom"/>
</dbReference>
<keyword evidence="1" id="KW-1133">Transmembrane helix</keyword>
<keyword evidence="1" id="KW-0812">Transmembrane</keyword>
<accession>A0A1Y1M4P4</accession>
<organism evidence="3">
    <name type="scientific">Photinus pyralis</name>
    <name type="common">Common eastern firefly</name>
    <name type="synonym">Lampyris pyralis</name>
    <dbReference type="NCBI Taxonomy" id="7054"/>
    <lineage>
        <taxon>Eukaryota</taxon>
        <taxon>Metazoa</taxon>
        <taxon>Ecdysozoa</taxon>
        <taxon>Arthropoda</taxon>
        <taxon>Hexapoda</taxon>
        <taxon>Insecta</taxon>
        <taxon>Pterygota</taxon>
        <taxon>Neoptera</taxon>
        <taxon>Endopterygota</taxon>
        <taxon>Coleoptera</taxon>
        <taxon>Polyphaga</taxon>
        <taxon>Elateriformia</taxon>
        <taxon>Elateroidea</taxon>
        <taxon>Lampyridae</taxon>
        <taxon>Lampyrinae</taxon>
        <taxon>Photinus</taxon>
    </lineage>
</organism>
<name>A0A1Y1M4P4_PHOPY</name>
<dbReference type="SUPFAM" id="SSF56219">
    <property type="entry name" value="DNase I-like"/>
    <property type="match status" value="1"/>
</dbReference>
<dbReference type="PANTHER" id="PTHR33332">
    <property type="entry name" value="REVERSE TRANSCRIPTASE DOMAIN-CONTAINING PROTEIN"/>
    <property type="match status" value="1"/>
</dbReference>
<keyword evidence="1" id="KW-0472">Membrane</keyword>
<evidence type="ECO:0000259" key="2">
    <source>
        <dbReference type="PROSITE" id="PS50878"/>
    </source>
</evidence>
<dbReference type="Gene3D" id="3.60.10.10">
    <property type="entry name" value="Endonuclease/exonuclease/phosphatase"/>
    <property type="match status" value="1"/>
</dbReference>
<feature type="transmembrane region" description="Helical" evidence="1">
    <location>
        <begin position="740"/>
        <end position="761"/>
    </location>
</feature>
<dbReference type="PROSITE" id="PS50878">
    <property type="entry name" value="RT_POL"/>
    <property type="match status" value="1"/>
</dbReference>
<dbReference type="EMBL" id="GEZM01044482">
    <property type="protein sequence ID" value="JAV78187.1"/>
    <property type="molecule type" value="Transcribed_RNA"/>
</dbReference>
<proteinExistence type="predicted"/>
<dbReference type="AlphaFoldDB" id="A0A1Y1M4P4"/>
<sequence>MILVKRDVECYSIPLTEKISVEIDCEISGVFMKNSNIIILSVYRSPLGNFKVFIDTLTVFSKLNIYKNIVILCGDFNVKFHTSDNQAIYLTDWLSSYGLYPTIFKNTRNQNCLDNIFVNFDAGLNFNASVFDANISDHLAQTIYFATQSIKHKNNLKICRPITTVGKSIMYSMLENMDWSFVDDICLPAEEKFKYFLNIFNDIFLFSFPTKALKESRLSSPMTNWFDDRLRNMRETLRLLNDNYKMFKNEETRNLASTYRKFYKKELSKAKIRANDNFIKNSNSKPKAMWKVIKQNSHESCGGTTNLTSDEFNDFFVNIADEISASLPSQNKDPVSYFSNYAITSISFDFNEISFNNVRDIVNAINNSSCKDYFDLTASIIKSMLNVILIPLTKVINACIRESTYPIQLKVSRVVPLHKGGDQDVLSNYRPLSVTPVFSKIFEKALKNQIADYFETNKLFSISQHGFREQKSTSTAILQLTNTIITCFEANDFCVANFLDLTKAFDCVNHEILLNKLAIYKFTGKSIALLKSYLSTRTQYVHFNNKKSAYQQINTGVPQGSVLGPILFLIYINDMPFLTQSDNVILYADDTTLLSRCHELKDDNQFIENIEEWLLNNRLKINQTKTEKRIFTLRHSHNAENSTQIKFLGVTLDQKLNWTAHCSQVAVKLSKACYLLRCLKSVVSRDVVITAYYGYFHSIMCYAIITWGHASGVKRIFSIQRRAIRIVTDLDYRTCCKHKFIELGILTIPCIYILNCILHVATNLSTYRLRNLSYEYDTRNKNNIRSNQLRLNTSKNCSHYYGIQFYNKLPQSYRSLSVKELKKTVTSYLKLNAFYSSHEFLSSRF</sequence>
<protein>
    <recommendedName>
        <fullName evidence="2">Reverse transcriptase domain-containing protein</fullName>
    </recommendedName>
</protein>
<dbReference type="InterPro" id="IPR043502">
    <property type="entry name" value="DNA/RNA_pol_sf"/>
</dbReference>
<dbReference type="InterPro" id="IPR036691">
    <property type="entry name" value="Endo/exonu/phosph_ase_sf"/>
</dbReference>
<feature type="domain" description="Reverse transcriptase" evidence="2">
    <location>
        <begin position="398"/>
        <end position="652"/>
    </location>
</feature>
<reference evidence="3" key="1">
    <citation type="journal article" date="2016" name="Sci. Rep.">
        <title>Molecular characterization of firefly nuptial gifts: a multi-omics approach sheds light on postcopulatory sexual selection.</title>
        <authorList>
            <person name="Al-Wathiqui N."/>
            <person name="Fallon T.R."/>
            <person name="South A."/>
            <person name="Weng J.K."/>
            <person name="Lewis S.M."/>
        </authorList>
    </citation>
    <scope>NUCLEOTIDE SEQUENCE</scope>
</reference>
<dbReference type="Pfam" id="PF00078">
    <property type="entry name" value="RVT_1"/>
    <property type="match status" value="1"/>
</dbReference>
<dbReference type="SUPFAM" id="SSF56672">
    <property type="entry name" value="DNA/RNA polymerases"/>
    <property type="match status" value="1"/>
</dbReference>
<evidence type="ECO:0000313" key="3">
    <source>
        <dbReference type="EMBL" id="JAV78187.1"/>
    </source>
</evidence>